<keyword evidence="2" id="KW-1185">Reference proteome</keyword>
<accession>A0ABX5C4Y2</accession>
<reference evidence="1 2" key="1">
    <citation type="journal article" date="2018" name="Int. J. Syst. Evol. Microbiol.">
        <title>Veillonella infantium sp. nov., an anaerobic, Gram-stain-negative coccus isolated from tongue biofilm of a Thai child.</title>
        <authorList>
            <person name="Mashima I."/>
            <person name="Liao Y.C."/>
            <person name="Miyakawa H."/>
            <person name="Theodorea C.F."/>
            <person name="Thawboon B."/>
            <person name="Thaweboon S."/>
            <person name="Scannapieco F.A."/>
            <person name="Nakazawa F."/>
        </authorList>
    </citation>
    <scope>NUCLEOTIDE SEQUENCE [LARGE SCALE GENOMIC DNA]</scope>
    <source>
        <strain evidence="1 2">T11011-4</strain>
    </source>
</reference>
<comment type="caution">
    <text evidence="1">The sequence shown here is derived from an EMBL/GenBank/DDBJ whole genome shotgun (WGS) entry which is preliminary data.</text>
</comment>
<sequence length="238" mass="27609">MNRLLCVISDTKLYFFVDAPRPNKGLELQTIKGSYKVDISMYINREQDFKEEVWQDLCESAGYMSSTYIAALYLYELESENARFIFKVLNELVESHNVVANSNGLKKSIQWTNKSLSELFFNSKNLNLGHSKFGQNYVVIESTKYNIVTTNCVEYHFIDMKTDSINLHTKEAQTSAKVVFPKTSLSKKTYKKTKYKKNADKNIVKHSSSLEKLNLKDPRAEYLEEKTKNMNFEVSEPR</sequence>
<dbReference type="RefSeq" id="WP_105094275.1">
    <property type="nucleotide sequence ID" value="NZ_PPDD01000009.1"/>
</dbReference>
<organism evidence="1 2">
    <name type="scientific">Veillonella infantium</name>
    <dbReference type="NCBI Taxonomy" id="1911679"/>
    <lineage>
        <taxon>Bacteria</taxon>
        <taxon>Bacillati</taxon>
        <taxon>Bacillota</taxon>
        <taxon>Negativicutes</taxon>
        <taxon>Veillonellales</taxon>
        <taxon>Veillonellaceae</taxon>
        <taxon>Veillonella</taxon>
    </lineage>
</organism>
<evidence type="ECO:0000313" key="2">
    <source>
        <dbReference type="Proteomes" id="UP000238899"/>
    </source>
</evidence>
<dbReference type="Proteomes" id="UP000238899">
    <property type="component" value="Unassembled WGS sequence"/>
</dbReference>
<evidence type="ECO:0000313" key="1">
    <source>
        <dbReference type="EMBL" id="PQL57727.1"/>
    </source>
</evidence>
<dbReference type="EMBL" id="PPDD01000009">
    <property type="protein sequence ID" value="PQL57727.1"/>
    <property type="molecule type" value="Genomic_DNA"/>
</dbReference>
<name>A0ABX5C4Y2_9FIRM</name>
<gene>
    <name evidence="1" type="ORF">VCHSUH03_05195</name>
</gene>
<proteinExistence type="predicted"/>
<protein>
    <submittedName>
        <fullName evidence="1">Uncharacterized protein</fullName>
    </submittedName>
</protein>